<proteinExistence type="predicted"/>
<dbReference type="EMBL" id="GGFL01008935">
    <property type="protein sequence ID" value="MBW73113.1"/>
    <property type="molecule type" value="Transcribed_RNA"/>
</dbReference>
<organism evidence="1">
    <name type="scientific">Anopheles darlingi</name>
    <name type="common">Mosquito</name>
    <dbReference type="NCBI Taxonomy" id="43151"/>
    <lineage>
        <taxon>Eukaryota</taxon>
        <taxon>Metazoa</taxon>
        <taxon>Ecdysozoa</taxon>
        <taxon>Arthropoda</taxon>
        <taxon>Hexapoda</taxon>
        <taxon>Insecta</taxon>
        <taxon>Pterygota</taxon>
        <taxon>Neoptera</taxon>
        <taxon>Endopterygota</taxon>
        <taxon>Diptera</taxon>
        <taxon>Nematocera</taxon>
        <taxon>Culicoidea</taxon>
        <taxon>Culicidae</taxon>
        <taxon>Anophelinae</taxon>
        <taxon>Anopheles</taxon>
    </lineage>
</organism>
<sequence>MCCTNYKMVPYMRWKEKGRVKLVFFPLLFVLSSRALQSIRYADNLSYGFNEGNYRQEQKQPRKDLQYFGVMIVP</sequence>
<protein>
    <submittedName>
        <fullName evidence="1">Putative secreted protein</fullName>
    </submittedName>
</protein>
<dbReference type="AlphaFoldDB" id="A0A2M4D6D2"/>
<accession>A0A2M4D6D2</accession>
<reference evidence="1" key="1">
    <citation type="submission" date="2018-01" db="EMBL/GenBank/DDBJ databases">
        <title>An insight into the sialome of Amazonian anophelines.</title>
        <authorList>
            <person name="Ribeiro J.M."/>
            <person name="Scarpassa V."/>
            <person name="Calvo E."/>
        </authorList>
    </citation>
    <scope>NUCLEOTIDE SEQUENCE</scope>
</reference>
<name>A0A2M4D6D2_ANODA</name>
<evidence type="ECO:0000313" key="1">
    <source>
        <dbReference type="EMBL" id="MBW73113.1"/>
    </source>
</evidence>